<dbReference type="SUPFAM" id="SSF56112">
    <property type="entry name" value="Protein kinase-like (PK-like)"/>
    <property type="match status" value="1"/>
</dbReference>
<evidence type="ECO:0000256" key="17">
    <source>
        <dbReference type="ARBA" id="ARBA00023242"/>
    </source>
</evidence>
<dbReference type="Gene3D" id="3.30.310.80">
    <property type="entry name" value="Kinase associated domain 1, KA1"/>
    <property type="match status" value="1"/>
</dbReference>
<evidence type="ECO:0000256" key="8">
    <source>
        <dbReference type="ARBA" id="ARBA00022490"/>
    </source>
</evidence>
<dbReference type="FunFam" id="1.10.510.10:FF:000301">
    <property type="entry name" value="Serine/threonine-protein kinase Chk1"/>
    <property type="match status" value="1"/>
</dbReference>
<keyword evidence="11" id="KW-0808">Transferase</keyword>
<organism evidence="26 27">
    <name type="scientific">Zootermopsis nevadensis</name>
    <name type="common">Dampwood termite</name>
    <dbReference type="NCBI Taxonomy" id="136037"/>
    <lineage>
        <taxon>Eukaryota</taxon>
        <taxon>Metazoa</taxon>
        <taxon>Ecdysozoa</taxon>
        <taxon>Arthropoda</taxon>
        <taxon>Hexapoda</taxon>
        <taxon>Insecta</taxon>
        <taxon>Pterygota</taxon>
        <taxon>Neoptera</taxon>
        <taxon>Polyneoptera</taxon>
        <taxon>Dictyoptera</taxon>
        <taxon>Blattodea</taxon>
        <taxon>Blattoidea</taxon>
        <taxon>Termitoidae</taxon>
        <taxon>Termopsidae</taxon>
        <taxon>Zootermopsis</taxon>
    </lineage>
</organism>
<dbReference type="InterPro" id="IPR011009">
    <property type="entry name" value="Kinase-like_dom_sf"/>
</dbReference>
<dbReference type="GO" id="GO:0004674">
    <property type="term" value="F:protein serine/threonine kinase activity"/>
    <property type="evidence" value="ECO:0007669"/>
    <property type="project" value="UniProtKB-KW"/>
</dbReference>
<accession>A0A067RWE0</accession>
<evidence type="ECO:0000256" key="13">
    <source>
        <dbReference type="ARBA" id="ARBA00022763"/>
    </source>
</evidence>
<evidence type="ECO:0000256" key="19">
    <source>
        <dbReference type="ARBA" id="ARBA00030691"/>
    </source>
</evidence>
<evidence type="ECO:0000256" key="3">
    <source>
        <dbReference type="ARBA" id="ARBA00004300"/>
    </source>
</evidence>
<keyword evidence="13" id="KW-0227">DNA damage</keyword>
<dbReference type="STRING" id="136037.A0A067RWE0"/>
<dbReference type="SMART" id="SM00220">
    <property type="entry name" value="S_TKc"/>
    <property type="match status" value="1"/>
</dbReference>
<keyword evidence="15 24" id="KW-0067">ATP-binding</keyword>
<keyword evidence="8" id="KW-0963">Cytoplasm</keyword>
<gene>
    <name evidence="26" type="ORF">L798_07611</name>
</gene>
<feature type="binding site" evidence="24">
    <location>
        <position position="49"/>
    </location>
    <ligand>
        <name>ATP</name>
        <dbReference type="ChEBI" id="CHEBI:30616"/>
    </ligand>
</feature>
<comment type="subcellular location">
    <subcellularLocation>
        <location evidence="2">Chromosome</location>
    </subcellularLocation>
    <subcellularLocation>
        <location evidence="3">Cytoplasm</location>
        <location evidence="3">Cytoskeleton</location>
        <location evidence="3">Microtubule organizing center</location>
        <location evidence="3">Centrosome</location>
    </subcellularLocation>
    <subcellularLocation>
        <location evidence="1">Nucleus</location>
    </subcellularLocation>
</comment>
<protein>
    <recommendedName>
        <fullName evidence="23">Serine/threonine-protein kinase CHK1</fullName>
        <ecNumber evidence="5">2.7.11.1</ecNumber>
    </recommendedName>
    <alternativeName>
        <fullName evidence="19">CHK1 checkpoint homolog</fullName>
    </alternativeName>
    <alternativeName>
        <fullName evidence="20">Checkpoint kinase-1</fullName>
    </alternativeName>
    <alternativeName>
        <fullName evidence="6">Serine/threonine-protein kinase Chk1</fullName>
    </alternativeName>
</protein>
<keyword evidence="18" id="KW-0131">Cell cycle</keyword>
<feature type="domain" description="Protein kinase" evidence="25">
    <location>
        <begin position="20"/>
        <end position="276"/>
    </location>
</feature>
<dbReference type="GO" id="GO:0005813">
    <property type="term" value="C:centrosome"/>
    <property type="evidence" value="ECO:0007669"/>
    <property type="project" value="UniProtKB-SubCell"/>
</dbReference>
<evidence type="ECO:0000256" key="20">
    <source>
        <dbReference type="ARBA" id="ARBA00032547"/>
    </source>
</evidence>
<evidence type="ECO:0000256" key="24">
    <source>
        <dbReference type="PROSITE-ProRule" id="PRU10141"/>
    </source>
</evidence>
<keyword evidence="7" id="KW-0158">Chromosome</keyword>
<dbReference type="PANTHER" id="PTHR24346:SF107">
    <property type="entry name" value="SERINE_THREONINE-PROTEIN KINASE CHK1"/>
    <property type="match status" value="1"/>
</dbReference>
<evidence type="ECO:0000256" key="22">
    <source>
        <dbReference type="ARBA" id="ARBA00048679"/>
    </source>
</evidence>
<dbReference type="GO" id="GO:0000077">
    <property type="term" value="P:DNA damage checkpoint signaling"/>
    <property type="evidence" value="ECO:0007669"/>
    <property type="project" value="InterPro"/>
</dbReference>
<dbReference type="eggNOG" id="KOG0590">
    <property type="taxonomic scope" value="Eukaryota"/>
</dbReference>
<dbReference type="InterPro" id="IPR017441">
    <property type="entry name" value="Protein_kinase_ATP_BS"/>
</dbReference>
<keyword evidence="10" id="KW-0597">Phosphoprotein</keyword>
<dbReference type="GO" id="GO:0033314">
    <property type="term" value="P:mitotic DNA replication checkpoint signaling"/>
    <property type="evidence" value="ECO:0007669"/>
    <property type="project" value="UniProtKB-ARBA"/>
</dbReference>
<keyword evidence="16" id="KW-0206">Cytoskeleton</keyword>
<dbReference type="FunFam" id="3.30.310.80:FF:000007">
    <property type="entry name" value="Serine/threonine-protein kinase Chk1 isoform 1"/>
    <property type="match status" value="1"/>
</dbReference>
<evidence type="ECO:0000256" key="15">
    <source>
        <dbReference type="ARBA" id="ARBA00022840"/>
    </source>
</evidence>
<keyword evidence="17" id="KW-0539">Nucleus</keyword>
<dbReference type="InterPro" id="IPR034670">
    <property type="entry name" value="Chk1_catalytic_dom"/>
</dbReference>
<name>A0A067RWE0_ZOONE</name>
<dbReference type="EMBL" id="KK852424">
    <property type="protein sequence ID" value="KDR24204.1"/>
    <property type="molecule type" value="Genomic_DNA"/>
</dbReference>
<evidence type="ECO:0000256" key="1">
    <source>
        <dbReference type="ARBA" id="ARBA00004123"/>
    </source>
</evidence>
<dbReference type="Pfam" id="PF00069">
    <property type="entry name" value="Pkinase"/>
    <property type="match status" value="1"/>
</dbReference>
<dbReference type="GO" id="GO:0005634">
    <property type="term" value="C:nucleus"/>
    <property type="evidence" value="ECO:0007669"/>
    <property type="project" value="UniProtKB-SubCell"/>
</dbReference>
<dbReference type="PROSITE" id="PS00107">
    <property type="entry name" value="PROTEIN_KINASE_ATP"/>
    <property type="match status" value="1"/>
</dbReference>
<keyword evidence="14 26" id="KW-0418">Kinase</keyword>
<evidence type="ECO:0000256" key="16">
    <source>
        <dbReference type="ARBA" id="ARBA00023212"/>
    </source>
</evidence>
<sequence length="503" mass="56874">MVQKEEVGILYTNMEFVDGWTLAQTLGEGAYGEVKLLINRSSGEAVAMKVIDLEKHPDARTSIRKEVCIHRMLTDPQIVRYYGQRREGSVEYIFLEYAAGGELFDRIEPDCGMASWEAQKYFKQLISGVEYLHCCGVAHRDLKPENLLLDDHDNLKISDFGMATVFRLNGKERTLEKRCGTLPYVAPEVLMRPYHAEPADVWSCGIILVAMLAGELPWDQPTGECKEYMVWKDGKAVHQTPWSKLDHLALSLVRKILVPLPSGRSNIKQIQAHRWCKKYFDKLGSPNRDTFSPRDGHRNKRVCSGAELSSISPPGAASDGFALDDSMARLCRSQPEPRLEQPSVPVSSVAAAMLEEKVSSFSQPAYLDDMLLNSQLHTTQPSTQPSSQNTFQKLVRRMTRFFVRTSYEETVELMCKMLDRLSYSWKIAAKVLTITTVDKRNMRLVFKAAVLDMDGKTLLDFRLSKGCGLEFKRHFVSIKQNLEDIVLKGPVSWPIAMATNNVP</sequence>
<evidence type="ECO:0000256" key="12">
    <source>
        <dbReference type="ARBA" id="ARBA00022741"/>
    </source>
</evidence>
<evidence type="ECO:0000256" key="2">
    <source>
        <dbReference type="ARBA" id="ARBA00004286"/>
    </source>
</evidence>
<dbReference type="FunCoup" id="A0A067RWE0">
    <property type="interactions" value="1408"/>
</dbReference>
<dbReference type="InParanoid" id="A0A067RWE0"/>
<dbReference type="InterPro" id="IPR000719">
    <property type="entry name" value="Prot_kinase_dom"/>
</dbReference>
<proteinExistence type="inferred from homology"/>
<dbReference type="InterPro" id="IPR008271">
    <property type="entry name" value="Ser/Thr_kinase_AS"/>
</dbReference>
<evidence type="ECO:0000256" key="7">
    <source>
        <dbReference type="ARBA" id="ARBA00022454"/>
    </source>
</evidence>
<evidence type="ECO:0000256" key="11">
    <source>
        <dbReference type="ARBA" id="ARBA00022679"/>
    </source>
</evidence>
<reference evidence="26 27" key="1">
    <citation type="journal article" date="2014" name="Nat. Commun.">
        <title>Molecular traces of alternative social organization in a termite genome.</title>
        <authorList>
            <person name="Terrapon N."/>
            <person name="Li C."/>
            <person name="Robertson H.M."/>
            <person name="Ji L."/>
            <person name="Meng X."/>
            <person name="Booth W."/>
            <person name="Chen Z."/>
            <person name="Childers C.P."/>
            <person name="Glastad K.M."/>
            <person name="Gokhale K."/>
            <person name="Gowin J."/>
            <person name="Gronenberg W."/>
            <person name="Hermansen R.A."/>
            <person name="Hu H."/>
            <person name="Hunt B.G."/>
            <person name="Huylmans A.K."/>
            <person name="Khalil S.M."/>
            <person name="Mitchell R.D."/>
            <person name="Munoz-Torres M.C."/>
            <person name="Mustard J.A."/>
            <person name="Pan H."/>
            <person name="Reese J.T."/>
            <person name="Scharf M.E."/>
            <person name="Sun F."/>
            <person name="Vogel H."/>
            <person name="Xiao J."/>
            <person name="Yang W."/>
            <person name="Yang Z."/>
            <person name="Yang Z."/>
            <person name="Zhou J."/>
            <person name="Zhu J."/>
            <person name="Brent C.S."/>
            <person name="Elsik C.G."/>
            <person name="Goodisman M.A."/>
            <person name="Liberles D.A."/>
            <person name="Roe R.M."/>
            <person name="Vargo E.L."/>
            <person name="Vilcinskas A."/>
            <person name="Wang J."/>
            <person name="Bornberg-Bauer E."/>
            <person name="Korb J."/>
            <person name="Zhang G."/>
            <person name="Liebig J."/>
        </authorList>
    </citation>
    <scope>NUCLEOTIDE SEQUENCE [LARGE SCALE GENOMIC DNA]</scope>
    <source>
        <tissue evidence="26">Whole organism</tissue>
    </source>
</reference>
<evidence type="ECO:0000256" key="5">
    <source>
        <dbReference type="ARBA" id="ARBA00012513"/>
    </source>
</evidence>
<dbReference type="Gene3D" id="1.10.510.10">
    <property type="entry name" value="Transferase(Phosphotransferase) domain 1"/>
    <property type="match status" value="1"/>
</dbReference>
<dbReference type="GO" id="GO:0005694">
    <property type="term" value="C:chromosome"/>
    <property type="evidence" value="ECO:0007669"/>
    <property type="project" value="UniProtKB-SubCell"/>
</dbReference>
<comment type="catalytic activity">
    <reaction evidence="21">
        <text>L-threonyl-[protein] + ATP = O-phospho-L-threonyl-[protein] + ADP + H(+)</text>
        <dbReference type="Rhea" id="RHEA:46608"/>
        <dbReference type="Rhea" id="RHEA-COMP:11060"/>
        <dbReference type="Rhea" id="RHEA-COMP:11605"/>
        <dbReference type="ChEBI" id="CHEBI:15378"/>
        <dbReference type="ChEBI" id="CHEBI:30013"/>
        <dbReference type="ChEBI" id="CHEBI:30616"/>
        <dbReference type="ChEBI" id="CHEBI:61977"/>
        <dbReference type="ChEBI" id="CHEBI:456216"/>
        <dbReference type="EC" id="2.7.11.1"/>
    </reaction>
</comment>
<evidence type="ECO:0000256" key="18">
    <source>
        <dbReference type="ARBA" id="ARBA00023306"/>
    </source>
</evidence>
<keyword evidence="27" id="KW-1185">Reference proteome</keyword>
<evidence type="ECO:0000313" key="27">
    <source>
        <dbReference type="Proteomes" id="UP000027135"/>
    </source>
</evidence>
<dbReference type="PANTHER" id="PTHR24346">
    <property type="entry name" value="MAP/MICROTUBULE AFFINITY-REGULATING KINASE"/>
    <property type="match status" value="1"/>
</dbReference>
<dbReference type="CDD" id="cd14069">
    <property type="entry name" value="STKc_Chk1"/>
    <property type="match status" value="1"/>
</dbReference>
<evidence type="ECO:0000256" key="10">
    <source>
        <dbReference type="ARBA" id="ARBA00022553"/>
    </source>
</evidence>
<evidence type="ECO:0000256" key="14">
    <source>
        <dbReference type="ARBA" id="ARBA00022777"/>
    </source>
</evidence>
<comment type="catalytic activity">
    <reaction evidence="22">
        <text>L-seryl-[protein] + ATP = O-phospho-L-seryl-[protein] + ADP + H(+)</text>
        <dbReference type="Rhea" id="RHEA:17989"/>
        <dbReference type="Rhea" id="RHEA-COMP:9863"/>
        <dbReference type="Rhea" id="RHEA-COMP:11604"/>
        <dbReference type="ChEBI" id="CHEBI:15378"/>
        <dbReference type="ChEBI" id="CHEBI:29999"/>
        <dbReference type="ChEBI" id="CHEBI:30616"/>
        <dbReference type="ChEBI" id="CHEBI:83421"/>
        <dbReference type="ChEBI" id="CHEBI:456216"/>
        <dbReference type="EC" id="2.7.11.1"/>
    </reaction>
</comment>
<evidence type="ECO:0000256" key="21">
    <source>
        <dbReference type="ARBA" id="ARBA00047899"/>
    </source>
</evidence>
<dbReference type="GO" id="GO:0005737">
    <property type="term" value="C:cytoplasm"/>
    <property type="evidence" value="ECO:0007669"/>
    <property type="project" value="TreeGrafter"/>
</dbReference>
<evidence type="ECO:0000256" key="9">
    <source>
        <dbReference type="ARBA" id="ARBA00022527"/>
    </source>
</evidence>
<evidence type="ECO:0000256" key="4">
    <source>
        <dbReference type="ARBA" id="ARBA00010791"/>
    </source>
</evidence>
<evidence type="ECO:0000259" key="25">
    <source>
        <dbReference type="PROSITE" id="PS50011"/>
    </source>
</evidence>
<dbReference type="FunFam" id="3.30.200.20:FF:000229">
    <property type="entry name" value="Serine/threonine-protein kinase Chk1"/>
    <property type="match status" value="1"/>
</dbReference>
<dbReference type="Gene3D" id="3.30.200.20">
    <property type="entry name" value="Phosphorylase Kinase, domain 1"/>
    <property type="match status" value="1"/>
</dbReference>
<dbReference type="OMA" id="GYTCKVG"/>
<evidence type="ECO:0000256" key="6">
    <source>
        <dbReference type="ARBA" id="ARBA00022045"/>
    </source>
</evidence>
<evidence type="ECO:0000313" key="26">
    <source>
        <dbReference type="EMBL" id="KDR24204.1"/>
    </source>
</evidence>
<evidence type="ECO:0000256" key="23">
    <source>
        <dbReference type="ARBA" id="ARBA00070697"/>
    </source>
</evidence>
<dbReference type="EC" id="2.7.11.1" evidence="5"/>
<comment type="similarity">
    <text evidence="4">Belongs to the protein kinase superfamily. CAMK Ser/Thr protein kinase family. NIM1 subfamily.</text>
</comment>
<dbReference type="OrthoDB" id="539158at2759"/>
<dbReference type="GO" id="GO:0005524">
    <property type="term" value="F:ATP binding"/>
    <property type="evidence" value="ECO:0007669"/>
    <property type="project" value="UniProtKB-UniRule"/>
</dbReference>
<dbReference type="PROSITE" id="PS00108">
    <property type="entry name" value="PROTEIN_KINASE_ST"/>
    <property type="match status" value="1"/>
</dbReference>
<dbReference type="PROSITE" id="PS50011">
    <property type="entry name" value="PROTEIN_KINASE_DOM"/>
    <property type="match status" value="1"/>
</dbReference>
<dbReference type="AlphaFoldDB" id="A0A067RWE0"/>
<keyword evidence="9" id="KW-0723">Serine/threonine-protein kinase</keyword>
<keyword evidence="12 24" id="KW-0547">Nucleotide-binding</keyword>
<dbReference type="Proteomes" id="UP000027135">
    <property type="component" value="Unassembled WGS sequence"/>
</dbReference>